<dbReference type="InterPro" id="IPR021257">
    <property type="entry name" value="DUF2809"/>
</dbReference>
<keyword evidence="1" id="KW-0812">Transmembrane</keyword>
<feature type="transmembrane region" description="Helical" evidence="1">
    <location>
        <begin position="46"/>
        <end position="66"/>
    </location>
</feature>
<dbReference type="GeneID" id="97364666"/>
<evidence type="ECO:0000313" key="2">
    <source>
        <dbReference type="EMBL" id="CUX09670.1"/>
    </source>
</evidence>
<dbReference type="Pfam" id="PF10990">
    <property type="entry name" value="DUF2809"/>
    <property type="match status" value="1"/>
</dbReference>
<feature type="transmembrane region" description="Helical" evidence="1">
    <location>
        <begin position="73"/>
        <end position="93"/>
    </location>
</feature>
<name>A0A1S7NNP1_AGRTU</name>
<evidence type="ECO:0008006" key="4">
    <source>
        <dbReference type="Google" id="ProtNLM"/>
    </source>
</evidence>
<dbReference type="EMBL" id="FBWC01000004">
    <property type="protein sequence ID" value="CUX09670.1"/>
    <property type="molecule type" value="Genomic_DNA"/>
</dbReference>
<feature type="transmembrane region" description="Helical" evidence="1">
    <location>
        <begin position="113"/>
        <end position="134"/>
    </location>
</feature>
<evidence type="ECO:0000313" key="3">
    <source>
        <dbReference type="Proteomes" id="UP000191897"/>
    </source>
</evidence>
<organism evidence="2 3">
    <name type="scientific">Agrobacterium tumefaciens str. Kerr 14</name>
    <dbReference type="NCBI Taxonomy" id="1183424"/>
    <lineage>
        <taxon>Bacteria</taxon>
        <taxon>Pseudomonadati</taxon>
        <taxon>Pseudomonadota</taxon>
        <taxon>Alphaproteobacteria</taxon>
        <taxon>Hyphomicrobiales</taxon>
        <taxon>Rhizobiaceae</taxon>
        <taxon>Rhizobium/Agrobacterium group</taxon>
        <taxon>Agrobacterium</taxon>
        <taxon>Agrobacterium tumefaciens complex</taxon>
    </lineage>
</organism>
<gene>
    <name evidence="2" type="ORF">AGR4C_Cc120028</name>
</gene>
<dbReference type="Proteomes" id="UP000191897">
    <property type="component" value="Unassembled WGS sequence"/>
</dbReference>
<protein>
    <recommendedName>
        <fullName evidence="4">DUF2809 domain-containing protein</fullName>
    </recommendedName>
</protein>
<keyword evidence="1" id="KW-1133">Transmembrane helix</keyword>
<feature type="transmembrane region" description="Helical" evidence="1">
    <location>
        <begin position="12"/>
        <end position="34"/>
    </location>
</feature>
<proteinExistence type="predicted"/>
<evidence type="ECO:0000256" key="1">
    <source>
        <dbReference type="SAM" id="Phobius"/>
    </source>
</evidence>
<accession>A0A1S7NNP1</accession>
<dbReference type="RefSeq" id="WP_035213151.1">
    <property type="nucleotide sequence ID" value="NZ_LT009730.1"/>
</dbReference>
<dbReference type="AlphaFoldDB" id="A0A1S7NNP1"/>
<sequence>MGLPRVSPSYLARIRFLAAAMAVIVCGLCLRTFGYDVGLPFVAVKYGGSVLWGAMVYLLLATVFPYRWRGYEVHAAIIAAILVELVRLVHFPALDGFRATTSGALLLGRVFSLWNIVCYIAGIGAAPIMAGRVWRALPSSLP</sequence>
<reference evidence="2 3" key="1">
    <citation type="submission" date="2016-01" db="EMBL/GenBank/DDBJ databases">
        <authorList>
            <person name="Oliw E.H."/>
        </authorList>
    </citation>
    <scope>NUCLEOTIDE SEQUENCE [LARGE SCALE GENOMIC DNA]</scope>
    <source>
        <strain evidence="2 3">Kerr 14</strain>
    </source>
</reference>
<keyword evidence="1" id="KW-0472">Membrane</keyword>